<evidence type="ECO:0000313" key="3">
    <source>
        <dbReference type="Proteomes" id="UP001459277"/>
    </source>
</evidence>
<organism evidence="2 3">
    <name type="scientific">Lithocarpus litseifolius</name>
    <dbReference type="NCBI Taxonomy" id="425828"/>
    <lineage>
        <taxon>Eukaryota</taxon>
        <taxon>Viridiplantae</taxon>
        <taxon>Streptophyta</taxon>
        <taxon>Embryophyta</taxon>
        <taxon>Tracheophyta</taxon>
        <taxon>Spermatophyta</taxon>
        <taxon>Magnoliopsida</taxon>
        <taxon>eudicotyledons</taxon>
        <taxon>Gunneridae</taxon>
        <taxon>Pentapetalae</taxon>
        <taxon>rosids</taxon>
        <taxon>fabids</taxon>
        <taxon>Fagales</taxon>
        <taxon>Fagaceae</taxon>
        <taxon>Lithocarpus</taxon>
    </lineage>
</organism>
<evidence type="ECO:0000313" key="2">
    <source>
        <dbReference type="EMBL" id="KAK9993075.1"/>
    </source>
</evidence>
<accession>A0AAW2C9X1</accession>
<feature type="compositionally biased region" description="Basic residues" evidence="1">
    <location>
        <begin position="1"/>
        <end position="10"/>
    </location>
</feature>
<comment type="caution">
    <text evidence="2">The sequence shown here is derived from an EMBL/GenBank/DDBJ whole genome shotgun (WGS) entry which is preliminary data.</text>
</comment>
<proteinExistence type="predicted"/>
<dbReference type="Proteomes" id="UP001459277">
    <property type="component" value="Unassembled WGS sequence"/>
</dbReference>
<sequence>MKELTKRRRNWVGPKLLGTAPTTSPSPGLQYPFPSLLALSLLLSCTGKDRSREDNVIVLHLRKKGRRNTRKAKVVSSSSKHLYVQVIDGTKKYALTLFGLPFASIIEVSLRI</sequence>
<keyword evidence="3" id="KW-1185">Reference proteome</keyword>
<reference evidence="2 3" key="1">
    <citation type="submission" date="2024-01" db="EMBL/GenBank/DDBJ databases">
        <title>A telomere-to-telomere, gap-free genome of sweet tea (Lithocarpus litseifolius).</title>
        <authorList>
            <person name="Zhou J."/>
        </authorList>
    </citation>
    <scope>NUCLEOTIDE SEQUENCE [LARGE SCALE GENOMIC DNA]</scope>
    <source>
        <strain evidence="2">Zhou-2022a</strain>
        <tissue evidence="2">Leaf</tissue>
    </source>
</reference>
<name>A0AAW2C9X1_9ROSI</name>
<dbReference type="AlphaFoldDB" id="A0AAW2C9X1"/>
<evidence type="ECO:0000256" key="1">
    <source>
        <dbReference type="SAM" id="MobiDB-lite"/>
    </source>
</evidence>
<feature type="region of interest" description="Disordered" evidence="1">
    <location>
        <begin position="1"/>
        <end position="27"/>
    </location>
</feature>
<gene>
    <name evidence="2" type="ORF">SO802_022778</name>
</gene>
<dbReference type="EMBL" id="JAZDWU010000008">
    <property type="protein sequence ID" value="KAK9993075.1"/>
    <property type="molecule type" value="Genomic_DNA"/>
</dbReference>
<protein>
    <submittedName>
        <fullName evidence="2">Uncharacterized protein</fullName>
    </submittedName>
</protein>